<dbReference type="OrthoDB" id="9804380at2"/>
<keyword evidence="1" id="KW-0547">Nucleotide-binding</keyword>
<dbReference type="GO" id="GO:0005524">
    <property type="term" value="F:ATP binding"/>
    <property type="evidence" value="ECO:0007669"/>
    <property type="project" value="UniProtKB-KW"/>
</dbReference>
<accession>A0A5M4FEJ9</accession>
<proteinExistence type="predicted"/>
<reference evidence="1" key="1">
    <citation type="submission" date="2019-09" db="EMBL/GenBank/DDBJ databases">
        <authorList>
            <person name="Li J."/>
        </authorList>
    </citation>
    <scope>NUCLEOTIDE SEQUENCE [LARGE SCALE GENOMIC DNA]</scope>
    <source>
        <strain evidence="1">JCM 14732</strain>
    </source>
</reference>
<dbReference type="SUPFAM" id="SSF52540">
    <property type="entry name" value="P-loop containing nucleoside triphosphate hydrolases"/>
    <property type="match status" value="1"/>
</dbReference>
<evidence type="ECO:0000313" key="1">
    <source>
        <dbReference type="EMBL" id="KAA1397775.1"/>
    </source>
</evidence>
<gene>
    <name evidence="1" type="ORF">ESP70_010535</name>
</gene>
<dbReference type="InterPro" id="IPR027417">
    <property type="entry name" value="P-loop_NTPase"/>
</dbReference>
<dbReference type="EMBL" id="SDPQ02000002">
    <property type="protein sequence ID" value="KAA1397775.1"/>
    <property type="molecule type" value="Genomic_DNA"/>
</dbReference>
<comment type="caution">
    <text evidence="1">The sequence shown here is derived from an EMBL/GenBank/DDBJ whole genome shotgun (WGS) entry which is preliminary data.</text>
</comment>
<keyword evidence="1" id="KW-0067">ATP-binding</keyword>
<dbReference type="RefSeq" id="WP_149689220.1">
    <property type="nucleotide sequence ID" value="NZ_SDPQ02000002.1"/>
</dbReference>
<protein>
    <submittedName>
        <fullName evidence="1">ATP-binding protein</fullName>
    </submittedName>
</protein>
<organism evidence="1 2">
    <name type="scientific">Aeromicrobium ginsengisoli</name>
    <dbReference type="NCBI Taxonomy" id="363867"/>
    <lineage>
        <taxon>Bacteria</taxon>
        <taxon>Bacillati</taxon>
        <taxon>Actinomycetota</taxon>
        <taxon>Actinomycetes</taxon>
        <taxon>Propionibacteriales</taxon>
        <taxon>Nocardioidaceae</taxon>
        <taxon>Aeromicrobium</taxon>
    </lineage>
</organism>
<dbReference type="Gene3D" id="3.40.50.300">
    <property type="entry name" value="P-loop containing nucleotide triphosphate hydrolases"/>
    <property type="match status" value="2"/>
</dbReference>
<sequence length="502" mass="54567">MRTGAAGRDVNRLMRDFGHDLPSAPEPIAAVKDPRLFHYGSVHGEFKPDRGWSPAKAPAAVWRMTSDQAPVLWPFISTPGLPPTGAQMGVDHLSGGAFYADPIGWVLHDQIPVTNPNIFSFGKPGRGKSATTKAFCLRMMDFGYRTLILGDPKDEYEALCRAFGVEPFAIGHGLATRINPLAIGPLGQGWAQLSAEQAQGRAAIVFSRWLTLVRGLVGSQRIGERRVPFGPTEEAVVKQALKMLTGYSAGHSTLRETTIPKLWHLLDEPTAELIDETRYASPRHFLDETRLLRDALGQLVTGALAGLFDDHTTIEVDWTAPIQSLSLSRLEPLGDEAVGIALTCLNSWGRGMREMASAGDLRIVVRDESWKQLRLGPEAVKSFDADLRLSRRDGDVQFAVAHKPSDMLSAGDSGSQAAAIAKDLLHLADIKILHGQDLGVALELEQMLGLGPIARDIVTSWAMQGKGRALWCVGDQQYKVQTILHPAEQQLTYTNEAIAGGA</sequence>
<evidence type="ECO:0000313" key="2">
    <source>
        <dbReference type="Proteomes" id="UP000380867"/>
    </source>
</evidence>
<dbReference type="Proteomes" id="UP000380867">
    <property type="component" value="Unassembled WGS sequence"/>
</dbReference>
<name>A0A5M4FEJ9_9ACTN</name>
<dbReference type="AlphaFoldDB" id="A0A5M4FEJ9"/>
<keyword evidence="2" id="KW-1185">Reference proteome</keyword>